<dbReference type="Gene3D" id="3.40.50.150">
    <property type="entry name" value="Vaccinia Virus protein VP39"/>
    <property type="match status" value="1"/>
</dbReference>
<comment type="caution">
    <text evidence="3">The sequence shown here is derived from an EMBL/GenBank/DDBJ whole genome shotgun (WGS) entry which is preliminary data.</text>
</comment>
<dbReference type="SUPFAM" id="SSF53335">
    <property type="entry name" value="S-adenosyl-L-methionine-dependent methyltransferases"/>
    <property type="match status" value="1"/>
</dbReference>
<dbReference type="AlphaFoldDB" id="A0A7C4M2F5"/>
<proteinExistence type="predicted"/>
<feature type="domain" description="Methyltransferase" evidence="2">
    <location>
        <begin position="42"/>
        <end position="140"/>
    </location>
</feature>
<dbReference type="GO" id="GO:0008168">
    <property type="term" value="F:methyltransferase activity"/>
    <property type="evidence" value="ECO:0007669"/>
    <property type="project" value="UniProtKB-KW"/>
</dbReference>
<keyword evidence="3" id="KW-0489">Methyltransferase</keyword>
<gene>
    <name evidence="3" type="ORF">ENT43_04185</name>
</gene>
<accession>A0A7C4M2F5</accession>
<evidence type="ECO:0000256" key="1">
    <source>
        <dbReference type="ARBA" id="ARBA00022679"/>
    </source>
</evidence>
<reference evidence="3" key="1">
    <citation type="journal article" date="2020" name="mSystems">
        <title>Genome- and Community-Level Interaction Insights into Carbon Utilization and Element Cycling Functions of Hydrothermarchaeota in Hydrothermal Sediment.</title>
        <authorList>
            <person name="Zhou Z."/>
            <person name="Liu Y."/>
            <person name="Xu W."/>
            <person name="Pan J."/>
            <person name="Luo Z.H."/>
            <person name="Li M."/>
        </authorList>
    </citation>
    <scope>NUCLEOTIDE SEQUENCE [LARGE SCALE GENOMIC DNA]</scope>
    <source>
        <strain evidence="3">SpSt-579</strain>
    </source>
</reference>
<keyword evidence="1 3" id="KW-0808">Transferase</keyword>
<dbReference type="InterPro" id="IPR029063">
    <property type="entry name" value="SAM-dependent_MTases_sf"/>
</dbReference>
<dbReference type="GO" id="GO:0032259">
    <property type="term" value="P:methylation"/>
    <property type="evidence" value="ECO:0007669"/>
    <property type="project" value="UniProtKB-KW"/>
</dbReference>
<evidence type="ECO:0000313" key="3">
    <source>
        <dbReference type="EMBL" id="HGT71431.1"/>
    </source>
</evidence>
<evidence type="ECO:0000259" key="2">
    <source>
        <dbReference type="Pfam" id="PF13649"/>
    </source>
</evidence>
<dbReference type="EMBL" id="DSYQ01000027">
    <property type="protein sequence ID" value="HGT71431.1"/>
    <property type="molecule type" value="Genomic_DNA"/>
</dbReference>
<protein>
    <submittedName>
        <fullName evidence="3">Class I SAM-dependent methyltransferase</fullName>
    </submittedName>
</protein>
<dbReference type="PANTHER" id="PTHR43861">
    <property type="entry name" value="TRANS-ACONITATE 2-METHYLTRANSFERASE-RELATED"/>
    <property type="match status" value="1"/>
</dbReference>
<dbReference type="Pfam" id="PF13649">
    <property type="entry name" value="Methyltransf_25"/>
    <property type="match status" value="1"/>
</dbReference>
<dbReference type="CDD" id="cd02440">
    <property type="entry name" value="AdoMet_MTases"/>
    <property type="match status" value="1"/>
</dbReference>
<organism evidence="3">
    <name type="scientific">candidate division CPR3 bacterium</name>
    <dbReference type="NCBI Taxonomy" id="2268181"/>
    <lineage>
        <taxon>Bacteria</taxon>
        <taxon>Bacteria division CPR3</taxon>
    </lineage>
</organism>
<name>A0A7C4M2F5_UNCC3</name>
<sequence length="228" mass="27643">MQNYKEQVRSAYDAIAKTFSHTRDKPWYEMAYFKELIKEGEILDLGCGNGRVYDVFIDNPKIHYTGVDFSEKLVELAKERYKNIKVGNTPKFIIEDITKYKIEKNKYDAIILIASYHHILDKKERNELLKNIRQGLKDNGIMILTVWNLWNKKTFKKVLQSWWRKVKRQEPGTIFDIHYPFNDFGKIAYRPYKMFTIWSIRRELKKYFKIFKEEKWKKGQNLVFYLKK</sequence>
<dbReference type="InterPro" id="IPR041698">
    <property type="entry name" value="Methyltransf_25"/>
</dbReference>